<proteinExistence type="predicted"/>
<keyword evidence="2" id="KW-1185">Reference proteome</keyword>
<evidence type="ECO:0000313" key="2">
    <source>
        <dbReference type="Proteomes" id="UP001311232"/>
    </source>
</evidence>
<dbReference type="AlphaFoldDB" id="A0AAV9SQY6"/>
<accession>A0AAV9SQY6</accession>
<protein>
    <submittedName>
        <fullName evidence="1">Uncharacterized protein</fullName>
    </submittedName>
</protein>
<name>A0AAV9SQY6_9TELE</name>
<reference evidence="1 2" key="1">
    <citation type="submission" date="2021-06" db="EMBL/GenBank/DDBJ databases">
        <authorList>
            <person name="Palmer J.M."/>
        </authorList>
    </citation>
    <scope>NUCLEOTIDE SEQUENCE [LARGE SCALE GENOMIC DNA]</scope>
    <source>
        <strain evidence="1 2">MEX-2019</strain>
        <tissue evidence="1">Muscle</tissue>
    </source>
</reference>
<organism evidence="1 2">
    <name type="scientific">Crenichthys baileyi</name>
    <name type="common">White River springfish</name>
    <dbReference type="NCBI Taxonomy" id="28760"/>
    <lineage>
        <taxon>Eukaryota</taxon>
        <taxon>Metazoa</taxon>
        <taxon>Chordata</taxon>
        <taxon>Craniata</taxon>
        <taxon>Vertebrata</taxon>
        <taxon>Euteleostomi</taxon>
        <taxon>Actinopterygii</taxon>
        <taxon>Neopterygii</taxon>
        <taxon>Teleostei</taxon>
        <taxon>Neoteleostei</taxon>
        <taxon>Acanthomorphata</taxon>
        <taxon>Ovalentaria</taxon>
        <taxon>Atherinomorphae</taxon>
        <taxon>Cyprinodontiformes</taxon>
        <taxon>Goodeidae</taxon>
        <taxon>Crenichthys</taxon>
    </lineage>
</organism>
<sequence length="50" mass="5695">MKEKEAVYKLYKEAYVELSDTRGRSQLELGSLNEHLRLANAALQEGGRQT</sequence>
<dbReference type="Proteomes" id="UP001311232">
    <property type="component" value="Unassembled WGS sequence"/>
</dbReference>
<dbReference type="EMBL" id="JAHHUM010000026">
    <property type="protein sequence ID" value="KAK5623503.1"/>
    <property type="molecule type" value="Genomic_DNA"/>
</dbReference>
<evidence type="ECO:0000313" key="1">
    <source>
        <dbReference type="EMBL" id="KAK5623503.1"/>
    </source>
</evidence>
<comment type="caution">
    <text evidence="1">The sequence shown here is derived from an EMBL/GenBank/DDBJ whole genome shotgun (WGS) entry which is preliminary data.</text>
</comment>
<gene>
    <name evidence="1" type="ORF">CRENBAI_013011</name>
</gene>